<protein>
    <submittedName>
        <fullName evidence="1">Uncharacterized protein</fullName>
    </submittedName>
</protein>
<accession>A0ACC0K3K6</accession>
<name>A0ACC0K3K6_CHOFU</name>
<dbReference type="EMBL" id="CM046131">
    <property type="protein sequence ID" value="KAI8430956.1"/>
    <property type="molecule type" value="Genomic_DNA"/>
</dbReference>
<evidence type="ECO:0000313" key="2">
    <source>
        <dbReference type="Proteomes" id="UP001064048"/>
    </source>
</evidence>
<dbReference type="Proteomes" id="UP001064048">
    <property type="component" value="Chromosome Z"/>
</dbReference>
<sequence length="1060" mass="117852">MRSACSRVAGVSRNSRAATAATLRAARPSTSFSHFSVLEFQLLLTVSARRPESFFLNSKGSETSQYFRRAPLQLTHKKRCLSVHRGMNPLDLTSIIGAQYLAQRSQIIVSVIFRLLTSKIFTDSISYSRELGVVQVIVQPKVLDNVNVAQSHISVVLWGDGCGDPVEQHEDAVRDLGNASEPWFLLSRKRKDPTGSFSGYYFYFDPYSIKCRTMIREMFVSSDEDDIESQCDVDPERAGLTRPNRDMHNRCCGGKAWCIKFVVMMVMLLPGLSTYPLYSYVNIFLFQSFAFLAFASHLRTMFTDPGAVPKGNATKKIIKQMSFREGQVIFKCTKCCSIKPERAHHCSVCQRCIRKMDHHCPWVNNCWRDCSTYSPPATVVLLLFLIAEALLFAIFTVVMLGTQLHAIWNDETMIVYVFYLLAIVMPSLSRPYDPEDDGLKSVLPSSGEFEAFYPREAHGIPNGSSRPAHGHGSFYKHRNPALVDMRFVVSLALIASSDAFFLKWGSDTTRQPSSQKWVQQMSPNMSPAYRYQYYSPYEPRKVYQMAPQQYQPEIAMPQSMAPIPISVPAGASLTPVSLQHVQLVPCMCPVAPEEAEKLQEQVGPGPYLAQTYAPQSYPVPQQMTVHLKIGDYDSSDKAFMRRHREKLHEYFIQAVMRHCENCVNLKALFAVVCCMILEVPCGLTAAAAACMMMTMQDFALNGENLSATCRYRMHAIVISVMSLICWVHKAPVLYQYLLFCMAVFLAGLLSEVEGAVRITVLKLHRRKKKVVIHVPYKVKKIKHVHTVYKTIHHHHTHHEHEPIISPSEEHEHFHHNIMHIHDDPGAGQHSQPVPGIGIPEFLPDVPLDPLDVPGIPHDVPVIPNRHIIPLFRRNLVKVFDSLPGGIPSVASNAVGGGGGYQVTEEGEEEDDTFTAIDGLQQSYPATFAYVRGAASEPVSNDLFSSIAPVQSANHNPFAESPVPTAFSGNDFTSPAQAQFSSLAPTQHVIPSAQSTPEFPVTFQAAQTGFDDPANSFTGADAGSTALAPQDRPTANDVVSYSRVAGVQQAITTGGVETVVY</sequence>
<keyword evidence="2" id="KW-1185">Reference proteome</keyword>
<reference evidence="1 2" key="1">
    <citation type="journal article" date="2022" name="Genome Biol. Evol.">
        <title>The Spruce Budworm Genome: Reconstructing the Evolutionary History of Antifreeze Proteins.</title>
        <authorList>
            <person name="Beliveau C."/>
            <person name="Gagne P."/>
            <person name="Picq S."/>
            <person name="Vernygora O."/>
            <person name="Keeling C.I."/>
            <person name="Pinkney K."/>
            <person name="Doucet D."/>
            <person name="Wen F."/>
            <person name="Johnston J.S."/>
            <person name="Maaroufi H."/>
            <person name="Boyle B."/>
            <person name="Laroche J."/>
            <person name="Dewar K."/>
            <person name="Juretic N."/>
            <person name="Blackburn G."/>
            <person name="Nisole A."/>
            <person name="Brunet B."/>
            <person name="Brandao M."/>
            <person name="Lumley L."/>
            <person name="Duan J."/>
            <person name="Quan G."/>
            <person name="Lucarotti C.J."/>
            <person name="Roe A.D."/>
            <person name="Sperling F.A.H."/>
            <person name="Levesque R.C."/>
            <person name="Cusson M."/>
        </authorList>
    </citation>
    <scope>NUCLEOTIDE SEQUENCE [LARGE SCALE GENOMIC DNA]</scope>
    <source>
        <strain evidence="1">Glfc:IPQL:Cfum</strain>
    </source>
</reference>
<comment type="caution">
    <text evidence="1">The sequence shown here is derived from an EMBL/GenBank/DDBJ whole genome shotgun (WGS) entry which is preliminary data.</text>
</comment>
<evidence type="ECO:0000313" key="1">
    <source>
        <dbReference type="EMBL" id="KAI8430956.1"/>
    </source>
</evidence>
<gene>
    <name evidence="1" type="ORF">MSG28_001064</name>
</gene>
<organism evidence="1 2">
    <name type="scientific">Choristoneura fumiferana</name>
    <name type="common">Spruce budworm moth</name>
    <name type="synonym">Archips fumiferana</name>
    <dbReference type="NCBI Taxonomy" id="7141"/>
    <lineage>
        <taxon>Eukaryota</taxon>
        <taxon>Metazoa</taxon>
        <taxon>Ecdysozoa</taxon>
        <taxon>Arthropoda</taxon>
        <taxon>Hexapoda</taxon>
        <taxon>Insecta</taxon>
        <taxon>Pterygota</taxon>
        <taxon>Neoptera</taxon>
        <taxon>Endopterygota</taxon>
        <taxon>Lepidoptera</taxon>
        <taxon>Glossata</taxon>
        <taxon>Ditrysia</taxon>
        <taxon>Tortricoidea</taxon>
        <taxon>Tortricidae</taxon>
        <taxon>Tortricinae</taxon>
        <taxon>Choristoneura</taxon>
    </lineage>
</organism>
<proteinExistence type="predicted"/>